<accession>A0A1S1QA00</accession>
<dbReference type="InterPro" id="IPR036388">
    <property type="entry name" value="WH-like_DNA-bd_sf"/>
</dbReference>
<name>A0A1S1QA00_9ACTN</name>
<sequence length="204" mass="22359">MDDEEHDDFQTYFTERLPGLLRLAYLLTADAAAAEDLAQTALARTFVAWRRVRASDSPDAYVCRILINAHRRQFRTRRIAETLVPVVPDRAPSAGGELAAVDDRAGLAAALAVLPRRQRAVVVLRYCEDLPEARVAEILGCSVGTVKTHASRGLARLRANPSLRLETGIQPAGAKQRIGGRAGRPVPRQPRPVEEHDEIWGGLA</sequence>
<dbReference type="NCBIfam" id="TIGR02937">
    <property type="entry name" value="sigma70-ECF"/>
    <property type="match status" value="1"/>
</dbReference>
<reference evidence="10" key="1">
    <citation type="submission" date="2016-07" db="EMBL/GenBank/DDBJ databases">
        <title>Sequence Frankia sp. strain CcI1.17.</title>
        <authorList>
            <person name="Ghodhbane-Gtari F."/>
            <person name="Swanson E."/>
            <person name="Gueddou A."/>
            <person name="Morris K."/>
            <person name="Hezbri K."/>
            <person name="Ktari A."/>
            <person name="Nouioui I."/>
            <person name="Abebe-Akele F."/>
            <person name="Simpson S."/>
            <person name="Thomas K."/>
            <person name="Gtari M."/>
            <person name="Tisa L.S."/>
            <person name="Hurst S."/>
        </authorList>
    </citation>
    <scope>NUCLEOTIDE SEQUENCE [LARGE SCALE GENOMIC DNA]</scope>
    <source>
        <strain evidence="10">Cc1.17</strain>
    </source>
</reference>
<dbReference type="OrthoDB" id="3678480at2"/>
<dbReference type="NCBIfam" id="TIGR02983">
    <property type="entry name" value="SigE-fam_strep"/>
    <property type="match status" value="1"/>
</dbReference>
<comment type="caution">
    <text evidence="9">The sequence shown here is derived from an EMBL/GenBank/DDBJ whole genome shotgun (WGS) entry which is preliminary data.</text>
</comment>
<comment type="similarity">
    <text evidence="1">Belongs to the sigma-70 factor family. ECF subfamily.</text>
</comment>
<dbReference type="RefSeq" id="WP_071091345.1">
    <property type="nucleotide sequence ID" value="NZ_MBLM01000166.1"/>
</dbReference>
<dbReference type="PANTHER" id="PTHR43133">
    <property type="entry name" value="RNA POLYMERASE ECF-TYPE SIGMA FACTO"/>
    <property type="match status" value="1"/>
</dbReference>
<dbReference type="Gene3D" id="1.10.1740.10">
    <property type="match status" value="1"/>
</dbReference>
<dbReference type="InterPro" id="IPR007627">
    <property type="entry name" value="RNA_pol_sigma70_r2"/>
</dbReference>
<evidence type="ECO:0000313" key="9">
    <source>
        <dbReference type="EMBL" id="OHV29044.1"/>
    </source>
</evidence>
<dbReference type="InterPro" id="IPR013249">
    <property type="entry name" value="RNA_pol_sigma70_r4_t2"/>
</dbReference>
<evidence type="ECO:0000256" key="2">
    <source>
        <dbReference type="ARBA" id="ARBA00023015"/>
    </source>
</evidence>
<proteinExistence type="inferred from homology"/>
<dbReference type="GO" id="GO:0003677">
    <property type="term" value="F:DNA binding"/>
    <property type="evidence" value="ECO:0007669"/>
    <property type="project" value="UniProtKB-KW"/>
</dbReference>
<dbReference type="Pfam" id="PF04542">
    <property type="entry name" value="Sigma70_r2"/>
    <property type="match status" value="1"/>
</dbReference>
<dbReference type="SUPFAM" id="SSF88946">
    <property type="entry name" value="Sigma2 domain of RNA polymerase sigma factors"/>
    <property type="match status" value="1"/>
</dbReference>
<feature type="domain" description="RNA polymerase sigma factor 70 region 4 type 2" evidence="8">
    <location>
        <begin position="107"/>
        <end position="157"/>
    </location>
</feature>
<dbReference type="AlphaFoldDB" id="A0A1S1QA00"/>
<evidence type="ECO:0000256" key="3">
    <source>
        <dbReference type="ARBA" id="ARBA00023082"/>
    </source>
</evidence>
<dbReference type="InterPro" id="IPR013325">
    <property type="entry name" value="RNA_pol_sigma_r2"/>
</dbReference>
<dbReference type="InterPro" id="IPR039425">
    <property type="entry name" value="RNA_pol_sigma-70-like"/>
</dbReference>
<keyword evidence="5" id="KW-0804">Transcription</keyword>
<dbReference type="Gene3D" id="1.10.10.10">
    <property type="entry name" value="Winged helix-like DNA-binding domain superfamily/Winged helix DNA-binding domain"/>
    <property type="match status" value="1"/>
</dbReference>
<evidence type="ECO:0000259" key="8">
    <source>
        <dbReference type="Pfam" id="PF08281"/>
    </source>
</evidence>
<dbReference type="InterPro" id="IPR014284">
    <property type="entry name" value="RNA_pol_sigma-70_dom"/>
</dbReference>
<evidence type="ECO:0000259" key="7">
    <source>
        <dbReference type="Pfam" id="PF04542"/>
    </source>
</evidence>
<evidence type="ECO:0000256" key="1">
    <source>
        <dbReference type="ARBA" id="ARBA00010641"/>
    </source>
</evidence>
<dbReference type="InterPro" id="IPR014325">
    <property type="entry name" value="RNA_pol_sigma-E_actinobac"/>
</dbReference>
<dbReference type="Pfam" id="PF08281">
    <property type="entry name" value="Sigma70_r4_2"/>
    <property type="match status" value="1"/>
</dbReference>
<keyword evidence="3" id="KW-0731">Sigma factor</keyword>
<dbReference type="GO" id="GO:0016987">
    <property type="term" value="F:sigma factor activity"/>
    <property type="evidence" value="ECO:0007669"/>
    <property type="project" value="UniProtKB-KW"/>
</dbReference>
<protein>
    <submittedName>
        <fullName evidence="9">RNA polymerase subunit sigma-24</fullName>
    </submittedName>
</protein>
<keyword evidence="2" id="KW-0805">Transcription regulation</keyword>
<keyword evidence="4" id="KW-0238">DNA-binding</keyword>
<dbReference type="PANTHER" id="PTHR43133:SF50">
    <property type="entry name" value="ECF RNA POLYMERASE SIGMA FACTOR SIGM"/>
    <property type="match status" value="1"/>
</dbReference>
<keyword evidence="10" id="KW-1185">Reference proteome</keyword>
<feature type="region of interest" description="Disordered" evidence="6">
    <location>
        <begin position="168"/>
        <end position="204"/>
    </location>
</feature>
<feature type="domain" description="RNA polymerase sigma-70 region 2" evidence="7">
    <location>
        <begin position="14"/>
        <end position="78"/>
    </location>
</feature>
<gene>
    <name evidence="9" type="ORF">CC117_29365</name>
</gene>
<dbReference type="GO" id="GO:0006352">
    <property type="term" value="P:DNA-templated transcription initiation"/>
    <property type="evidence" value="ECO:0007669"/>
    <property type="project" value="InterPro"/>
</dbReference>
<dbReference type="CDD" id="cd06171">
    <property type="entry name" value="Sigma70_r4"/>
    <property type="match status" value="1"/>
</dbReference>
<evidence type="ECO:0000256" key="4">
    <source>
        <dbReference type="ARBA" id="ARBA00023125"/>
    </source>
</evidence>
<evidence type="ECO:0000256" key="6">
    <source>
        <dbReference type="SAM" id="MobiDB-lite"/>
    </source>
</evidence>
<dbReference type="Proteomes" id="UP000179627">
    <property type="component" value="Unassembled WGS sequence"/>
</dbReference>
<organism evidence="9 10">
    <name type="scientific">Parafrankia colletiae</name>
    <dbReference type="NCBI Taxonomy" id="573497"/>
    <lineage>
        <taxon>Bacteria</taxon>
        <taxon>Bacillati</taxon>
        <taxon>Actinomycetota</taxon>
        <taxon>Actinomycetes</taxon>
        <taxon>Frankiales</taxon>
        <taxon>Frankiaceae</taxon>
        <taxon>Parafrankia</taxon>
    </lineage>
</organism>
<evidence type="ECO:0000256" key="5">
    <source>
        <dbReference type="ARBA" id="ARBA00023163"/>
    </source>
</evidence>
<evidence type="ECO:0000313" key="10">
    <source>
        <dbReference type="Proteomes" id="UP000179627"/>
    </source>
</evidence>
<dbReference type="SUPFAM" id="SSF88659">
    <property type="entry name" value="Sigma3 and sigma4 domains of RNA polymerase sigma factors"/>
    <property type="match status" value="1"/>
</dbReference>
<dbReference type="InterPro" id="IPR013324">
    <property type="entry name" value="RNA_pol_sigma_r3/r4-like"/>
</dbReference>
<dbReference type="EMBL" id="MBLM01000166">
    <property type="protein sequence ID" value="OHV29044.1"/>
    <property type="molecule type" value="Genomic_DNA"/>
</dbReference>